<feature type="region of interest" description="Disordered" evidence="18">
    <location>
        <begin position="98"/>
        <end position="136"/>
    </location>
</feature>
<keyword evidence="10 16" id="KW-0863">Zinc-finger</keyword>
<dbReference type="AlphaFoldDB" id="A0A669DKD2"/>
<evidence type="ECO:0000256" key="10">
    <source>
        <dbReference type="ARBA" id="ARBA00022771"/>
    </source>
</evidence>
<keyword evidence="9" id="KW-0677">Repeat</keyword>
<evidence type="ECO:0000256" key="4">
    <source>
        <dbReference type="ARBA" id="ARBA00008269"/>
    </source>
</evidence>
<evidence type="ECO:0000256" key="3">
    <source>
        <dbReference type="ARBA" id="ARBA00004556"/>
    </source>
</evidence>
<evidence type="ECO:0000256" key="8">
    <source>
        <dbReference type="ARBA" id="ARBA00022723"/>
    </source>
</evidence>
<dbReference type="Pfam" id="PF02148">
    <property type="entry name" value="zf-UBP"/>
    <property type="match status" value="1"/>
</dbReference>
<dbReference type="InterPro" id="IPR028889">
    <property type="entry name" value="USP"/>
</dbReference>
<keyword evidence="11 17" id="KW-0833">Ubl conjugation pathway</keyword>
<feature type="domain" description="DUSP" evidence="21">
    <location>
        <begin position="683"/>
        <end position="776"/>
    </location>
</feature>
<evidence type="ECO:0000256" key="9">
    <source>
        <dbReference type="ARBA" id="ARBA00022737"/>
    </source>
</evidence>
<evidence type="ECO:0000256" key="5">
    <source>
        <dbReference type="ARBA" id="ARBA00022490"/>
    </source>
</evidence>
<dbReference type="InterPro" id="IPR035927">
    <property type="entry name" value="DUSP-like_sf"/>
</dbReference>
<evidence type="ECO:0000256" key="15">
    <source>
        <dbReference type="ARBA" id="ARBA00023212"/>
    </source>
</evidence>
<reference evidence="22" key="2">
    <citation type="submission" date="2025-08" db="UniProtKB">
        <authorList>
            <consortium name="Ensembl"/>
        </authorList>
    </citation>
    <scope>IDENTIFICATION</scope>
</reference>
<dbReference type="SMART" id="SM00695">
    <property type="entry name" value="DUSP"/>
    <property type="match status" value="2"/>
</dbReference>
<gene>
    <name evidence="22" type="primary">USP33</name>
    <name evidence="22" type="synonym">usp33</name>
</gene>
<keyword evidence="23" id="KW-1185">Reference proteome</keyword>
<dbReference type="InterPro" id="IPR001394">
    <property type="entry name" value="Peptidase_C19_UCH"/>
</dbReference>
<dbReference type="FunFam" id="3.30.2230.10:FF:000002">
    <property type="entry name" value="Ubiquitinyl hydrolase 1"/>
    <property type="match status" value="1"/>
</dbReference>
<dbReference type="Pfam" id="PF06337">
    <property type="entry name" value="DUSP"/>
    <property type="match status" value="2"/>
</dbReference>
<dbReference type="Gene3D" id="3.90.70.10">
    <property type="entry name" value="Cysteine proteinases"/>
    <property type="match status" value="2"/>
</dbReference>
<dbReference type="FunFam" id="3.30.40.10:FF:000065">
    <property type="entry name" value="Ubiquitinyl hydrolase 1"/>
    <property type="match status" value="1"/>
</dbReference>
<evidence type="ECO:0000259" key="21">
    <source>
        <dbReference type="PROSITE" id="PS51283"/>
    </source>
</evidence>
<dbReference type="SUPFAM" id="SSF143791">
    <property type="entry name" value="DUSP-like"/>
    <property type="match status" value="2"/>
</dbReference>
<dbReference type="InterPro" id="IPR050185">
    <property type="entry name" value="Ub_carboxyl-term_hydrolase"/>
</dbReference>
<comment type="catalytic activity">
    <reaction evidence="1 17">
        <text>Thiol-dependent hydrolysis of ester, thioester, amide, peptide and isopeptide bonds formed by the C-terminal Gly of ubiquitin (a 76-residue protein attached to proteins as an intracellular targeting signal).</text>
        <dbReference type="EC" id="3.4.19.12"/>
    </reaction>
</comment>
<evidence type="ECO:0000256" key="1">
    <source>
        <dbReference type="ARBA" id="ARBA00000707"/>
    </source>
</evidence>
<dbReference type="EC" id="3.4.19.12" evidence="17"/>
<dbReference type="InterPro" id="IPR006615">
    <property type="entry name" value="Pept_C19_DUSP"/>
</dbReference>
<sequence>MPPVSSCDCPHLDCVGEITKEELIQKSHGQCQDCKVGGPNLWACLENGCAYVGCGESHTDHSTVHSQDTRHNLTVNLTTLRVWCYACGKEVFLERKLGPHSPHGNSKPLPLPQNVGQDGNKAPGSPTSLRVPSNGGCEDIDMETEEEDEIRARGLTGLKNIGNTCYMNAALQALSNCPPLTQFFLECGGLVRTDKKPALCKSYQKLVSDLWHKNRPSYVVPTNLFQGIKAINPMFRGYAQQDSQEFLRCLMDQLHEELKEQLPEPCDQSHGIAMDDSPEEDNHSQSDNDFQSCESCGSSERAENEVQGGNALIDDTNEAEMLIPEQDEIQANREWQKEKNMINDLYRSGTNGITGGSTGVDIDKDVDTTTETTPIISSQGAIKVQGRASDIQMSNTTRPQSPVPMEGHIPKMSSSPPKAASGWPSLNPAHKKAVTTFSPPKNKRQKKYRSIISDVFDGTIVSSVQCLTCDRVSVTLENFQDISLPIPGKEDLAKLHSSTHQTSLVKAGSCGEAYAPQGWIAFVMEYIKRCVYNPYAVFFLNLFLHQAAVRDNMYSCEKCKKLRNGVKFCKMQSLPEILCIHLKRFRHELMFSTKISTHVSFPLEGLDLQPFLAKDSSAQTTSYDLLSVICHHGTASNGHYIAYCRNDVNNLWYEFDDQSVTEVSEACVQNAEAYVLFYKKSNEDAVKERRRVSGLFNMMEPSLLQFYISRQWLNKFKTFAEPGPISNDDFLCLHGGVPPNKATFIDDLVVMLPQNVWDHLYSRYGGGPAVNHLYVCHTCQTEIEKLEKRRKQELDMFVRLNKAFQEEESPVVIYCISMQWFREWEGFVKGKDNDPPGPIDNSKITVNKNGHLTLKQGADSGQISEETWNFLHSIYGGGPLLTVRPNISHQEVESSQSEEKIEVETRSV</sequence>
<dbReference type="Pfam" id="PF00443">
    <property type="entry name" value="UCH"/>
    <property type="match status" value="1"/>
</dbReference>
<keyword evidence="5" id="KW-0963">Cytoplasm</keyword>
<feature type="region of interest" description="Disordered" evidence="18">
    <location>
        <begin position="263"/>
        <end position="309"/>
    </location>
</feature>
<feature type="region of interest" description="Disordered" evidence="18">
    <location>
        <begin position="380"/>
        <end position="405"/>
    </location>
</feature>
<dbReference type="PANTHER" id="PTHR21646:SF32">
    <property type="entry name" value="UBIQUITIN CARBOXYL-TERMINAL HYDROLASE 33"/>
    <property type="match status" value="1"/>
</dbReference>
<comment type="subcellular location">
    <subcellularLocation>
        <location evidence="2">Cytoplasm</location>
        <location evidence="2">Cytoskeleton</location>
        <location evidence="2">Microtubule organizing center</location>
        <location evidence="2">Centrosome</location>
    </subcellularLocation>
    <subcellularLocation>
        <location evidence="3">Cytoplasm</location>
        <location evidence="3">Perinuclear region</location>
    </subcellularLocation>
</comment>
<dbReference type="GO" id="GO:0006897">
    <property type="term" value="P:endocytosis"/>
    <property type="evidence" value="ECO:0007669"/>
    <property type="project" value="UniProtKB-KW"/>
</dbReference>
<organism evidence="22 23">
    <name type="scientific">Oreochromis niloticus</name>
    <name type="common">Nile tilapia</name>
    <name type="synonym">Tilapia nilotica</name>
    <dbReference type="NCBI Taxonomy" id="8128"/>
    <lineage>
        <taxon>Eukaryota</taxon>
        <taxon>Metazoa</taxon>
        <taxon>Chordata</taxon>
        <taxon>Craniata</taxon>
        <taxon>Vertebrata</taxon>
        <taxon>Euteleostomi</taxon>
        <taxon>Actinopterygii</taxon>
        <taxon>Neopterygii</taxon>
        <taxon>Teleostei</taxon>
        <taxon>Neoteleostei</taxon>
        <taxon>Acanthomorphata</taxon>
        <taxon>Ovalentaria</taxon>
        <taxon>Cichlomorphae</taxon>
        <taxon>Cichliformes</taxon>
        <taxon>Cichlidae</taxon>
        <taxon>African cichlids</taxon>
        <taxon>Pseudocrenilabrinae</taxon>
        <taxon>Oreochromini</taxon>
        <taxon>Oreochromis</taxon>
    </lineage>
</organism>
<dbReference type="InterPro" id="IPR013083">
    <property type="entry name" value="Znf_RING/FYVE/PHD"/>
</dbReference>
<evidence type="ECO:0000256" key="16">
    <source>
        <dbReference type="PROSITE-ProRule" id="PRU00502"/>
    </source>
</evidence>
<dbReference type="PROSITE" id="PS50235">
    <property type="entry name" value="USP_3"/>
    <property type="match status" value="1"/>
</dbReference>
<keyword evidence="6" id="KW-0254">Endocytosis</keyword>
<evidence type="ECO:0000256" key="11">
    <source>
        <dbReference type="ARBA" id="ARBA00022786"/>
    </source>
</evidence>
<proteinExistence type="inferred from homology"/>
<dbReference type="Proteomes" id="UP000005207">
    <property type="component" value="Linkage group LG18"/>
</dbReference>
<dbReference type="Gene3D" id="3.30.40.10">
    <property type="entry name" value="Zinc/RING finger domain, C3HC4 (zinc finger)"/>
    <property type="match status" value="1"/>
</dbReference>
<dbReference type="PANTHER" id="PTHR21646">
    <property type="entry name" value="UBIQUITIN CARBOXYL-TERMINAL HYDROLASE"/>
    <property type="match status" value="1"/>
</dbReference>
<dbReference type="InterPro" id="IPR018200">
    <property type="entry name" value="USP_CS"/>
</dbReference>
<protein>
    <recommendedName>
        <fullName evidence="17">Ubiquitin carboxyl-terminal hydrolase</fullName>
        <ecNumber evidence="17">3.4.19.12</ecNumber>
    </recommendedName>
</protein>
<dbReference type="GO" id="GO:0008270">
    <property type="term" value="F:zinc ion binding"/>
    <property type="evidence" value="ECO:0007669"/>
    <property type="project" value="UniProtKB-KW"/>
</dbReference>
<keyword evidence="15" id="KW-0206">Cytoskeleton</keyword>
<evidence type="ECO:0000256" key="12">
    <source>
        <dbReference type="ARBA" id="ARBA00022801"/>
    </source>
</evidence>
<evidence type="ECO:0000256" key="13">
    <source>
        <dbReference type="ARBA" id="ARBA00022807"/>
    </source>
</evidence>
<name>A0A669DKD2_ORENI</name>
<keyword evidence="8" id="KW-0479">Metal-binding</keyword>
<dbReference type="InterPro" id="IPR038765">
    <property type="entry name" value="Papain-like_cys_pep_sf"/>
</dbReference>
<feature type="domain" description="DUSP" evidence="21">
    <location>
        <begin position="785"/>
        <end position="887"/>
    </location>
</feature>
<feature type="domain" description="USP" evidence="19">
    <location>
        <begin position="156"/>
        <end position="681"/>
    </location>
</feature>
<evidence type="ECO:0000313" key="22">
    <source>
        <dbReference type="Ensembl" id="ENSONIP00000061109.1"/>
    </source>
</evidence>
<reference evidence="22" key="3">
    <citation type="submission" date="2025-09" db="UniProtKB">
        <authorList>
            <consortium name="Ensembl"/>
        </authorList>
    </citation>
    <scope>IDENTIFICATION</scope>
</reference>
<evidence type="ECO:0000256" key="18">
    <source>
        <dbReference type="SAM" id="MobiDB-lite"/>
    </source>
</evidence>
<dbReference type="Gene3D" id="3.30.2230.10">
    <property type="entry name" value="DUSP-like"/>
    <property type="match status" value="2"/>
</dbReference>
<dbReference type="GO" id="GO:0016579">
    <property type="term" value="P:protein deubiquitination"/>
    <property type="evidence" value="ECO:0007669"/>
    <property type="project" value="InterPro"/>
</dbReference>
<dbReference type="GO" id="GO:0048471">
    <property type="term" value="C:perinuclear region of cytoplasm"/>
    <property type="evidence" value="ECO:0007669"/>
    <property type="project" value="UniProtKB-SubCell"/>
</dbReference>
<evidence type="ECO:0000256" key="7">
    <source>
        <dbReference type="ARBA" id="ARBA00022670"/>
    </source>
</evidence>
<dbReference type="PROSITE" id="PS00972">
    <property type="entry name" value="USP_1"/>
    <property type="match status" value="1"/>
</dbReference>
<keyword evidence="12 17" id="KW-0378">Hydrolase</keyword>
<evidence type="ECO:0000256" key="6">
    <source>
        <dbReference type="ARBA" id="ARBA00022583"/>
    </source>
</evidence>
<dbReference type="GO" id="GO:0004843">
    <property type="term" value="F:cysteine-type deubiquitinase activity"/>
    <property type="evidence" value="ECO:0007669"/>
    <property type="project" value="UniProtKB-UniRule"/>
</dbReference>
<dbReference type="FunFam" id="3.30.2230.10:FF:000001">
    <property type="entry name" value="Ubiquitinyl hydrolase 1"/>
    <property type="match status" value="1"/>
</dbReference>
<keyword evidence="14" id="KW-0862">Zinc</keyword>
<dbReference type="CDD" id="cd02674">
    <property type="entry name" value="Peptidase_C19R"/>
    <property type="match status" value="1"/>
</dbReference>
<evidence type="ECO:0000259" key="19">
    <source>
        <dbReference type="PROSITE" id="PS50235"/>
    </source>
</evidence>
<evidence type="ECO:0000313" key="23">
    <source>
        <dbReference type="Proteomes" id="UP000005207"/>
    </source>
</evidence>
<dbReference type="PROSITE" id="PS51283">
    <property type="entry name" value="DUSP"/>
    <property type="match status" value="2"/>
</dbReference>
<dbReference type="SUPFAM" id="SSF57850">
    <property type="entry name" value="RING/U-box"/>
    <property type="match status" value="1"/>
</dbReference>
<evidence type="ECO:0000256" key="17">
    <source>
        <dbReference type="RuleBase" id="RU366025"/>
    </source>
</evidence>
<evidence type="ECO:0000256" key="2">
    <source>
        <dbReference type="ARBA" id="ARBA00004300"/>
    </source>
</evidence>
<dbReference type="PROSITE" id="PS00973">
    <property type="entry name" value="USP_2"/>
    <property type="match status" value="1"/>
</dbReference>
<dbReference type="GO" id="GO:0005813">
    <property type="term" value="C:centrosome"/>
    <property type="evidence" value="ECO:0007669"/>
    <property type="project" value="UniProtKB-SubCell"/>
</dbReference>
<comment type="similarity">
    <text evidence="4">Belongs to the peptidase C19 family. USP20/USP33 subfamily.</text>
</comment>
<keyword evidence="13 17" id="KW-0788">Thiol protease</keyword>
<evidence type="ECO:0000256" key="14">
    <source>
        <dbReference type="ARBA" id="ARBA00022833"/>
    </source>
</evidence>
<feature type="domain" description="UBP-type" evidence="20">
    <location>
        <begin position="7"/>
        <end position="108"/>
    </location>
</feature>
<dbReference type="FunFam" id="3.90.70.10:FF:000056">
    <property type="entry name" value="Ubiquitinyl hydrolase 1"/>
    <property type="match status" value="1"/>
</dbReference>
<accession>A0A669DKD2</accession>
<feature type="compositionally biased region" description="Polar residues" evidence="18">
    <location>
        <begin position="391"/>
        <end position="400"/>
    </location>
</feature>
<keyword evidence="7 17" id="KW-0645">Protease</keyword>
<dbReference type="SUPFAM" id="SSF54001">
    <property type="entry name" value="Cysteine proteinases"/>
    <property type="match status" value="1"/>
</dbReference>
<reference evidence="23" key="1">
    <citation type="submission" date="2012-01" db="EMBL/GenBank/DDBJ databases">
        <title>The Genome Sequence of Oreochromis niloticus (Nile Tilapia).</title>
        <authorList>
            <consortium name="Broad Institute Genome Assembly Team"/>
            <consortium name="Broad Institute Sequencing Platform"/>
            <person name="Di Palma F."/>
            <person name="Johnson J."/>
            <person name="Lander E.S."/>
            <person name="Lindblad-Toh K."/>
        </authorList>
    </citation>
    <scope>NUCLEOTIDE SEQUENCE [LARGE SCALE GENOMIC DNA]</scope>
</reference>
<dbReference type="InterPro" id="IPR001607">
    <property type="entry name" value="Znf_UBP"/>
</dbReference>
<dbReference type="Ensembl" id="ENSONIT00000089282.1">
    <property type="protein sequence ID" value="ENSONIP00000061109.1"/>
    <property type="gene ID" value="ENSONIG00000018371.2"/>
</dbReference>
<feature type="compositionally biased region" description="Polar residues" evidence="18">
    <location>
        <begin position="287"/>
        <end position="298"/>
    </location>
</feature>
<dbReference type="GO" id="GO:0006508">
    <property type="term" value="P:proteolysis"/>
    <property type="evidence" value="ECO:0007669"/>
    <property type="project" value="UniProtKB-KW"/>
</dbReference>
<dbReference type="SMART" id="SM00290">
    <property type="entry name" value="ZnF_UBP"/>
    <property type="match status" value="1"/>
</dbReference>
<dbReference type="GeneTree" id="ENSGT00940000157311"/>
<evidence type="ECO:0000259" key="20">
    <source>
        <dbReference type="PROSITE" id="PS50271"/>
    </source>
</evidence>
<dbReference type="PROSITE" id="PS50271">
    <property type="entry name" value="ZF_UBP"/>
    <property type="match status" value="1"/>
</dbReference>